<sequence>MDGDGRTPVSSVVPHCLFIYFLAYPIRSTTMPRPHSECLYAWSTKAAWGEKTSIVTAHNQHESERSYKDFRFLKSHAITEGKAYSNVVLKSFLVLTSRVYSTSAHLKRPHVYILAYYILAHYVPTHYVPTHYIPAHYIPAQSISTRTSAS</sequence>
<name>A0A6A5KA15_9PLEO</name>
<organism evidence="1 2">
    <name type="scientific">Decorospora gaudefroyi</name>
    <dbReference type="NCBI Taxonomy" id="184978"/>
    <lineage>
        <taxon>Eukaryota</taxon>
        <taxon>Fungi</taxon>
        <taxon>Dikarya</taxon>
        <taxon>Ascomycota</taxon>
        <taxon>Pezizomycotina</taxon>
        <taxon>Dothideomycetes</taxon>
        <taxon>Pleosporomycetidae</taxon>
        <taxon>Pleosporales</taxon>
        <taxon>Pleosporineae</taxon>
        <taxon>Pleosporaceae</taxon>
        <taxon>Decorospora</taxon>
    </lineage>
</organism>
<proteinExistence type="predicted"/>
<evidence type="ECO:0000313" key="1">
    <source>
        <dbReference type="EMBL" id="KAF1831907.1"/>
    </source>
</evidence>
<keyword evidence="2" id="KW-1185">Reference proteome</keyword>
<dbReference type="AlphaFoldDB" id="A0A6A5KA15"/>
<evidence type="ECO:0000313" key="2">
    <source>
        <dbReference type="Proteomes" id="UP000800040"/>
    </source>
</evidence>
<dbReference type="EMBL" id="ML975351">
    <property type="protein sequence ID" value="KAF1831907.1"/>
    <property type="molecule type" value="Genomic_DNA"/>
</dbReference>
<reference evidence="1" key="1">
    <citation type="submission" date="2020-01" db="EMBL/GenBank/DDBJ databases">
        <authorList>
            <consortium name="DOE Joint Genome Institute"/>
            <person name="Haridas S."/>
            <person name="Albert R."/>
            <person name="Binder M."/>
            <person name="Bloem J."/>
            <person name="Labutti K."/>
            <person name="Salamov A."/>
            <person name="Andreopoulos B."/>
            <person name="Baker S.E."/>
            <person name="Barry K."/>
            <person name="Bills G."/>
            <person name="Bluhm B.H."/>
            <person name="Cannon C."/>
            <person name="Castanera R."/>
            <person name="Culley D.E."/>
            <person name="Daum C."/>
            <person name="Ezra D."/>
            <person name="Gonzalez J.B."/>
            <person name="Henrissat B."/>
            <person name="Kuo A."/>
            <person name="Liang C."/>
            <person name="Lipzen A."/>
            <person name="Lutzoni F."/>
            <person name="Magnuson J."/>
            <person name="Mondo S."/>
            <person name="Nolan M."/>
            <person name="Ohm R."/>
            <person name="Pangilinan J."/>
            <person name="Park H.-J."/>
            <person name="Ramirez L."/>
            <person name="Alfaro M."/>
            <person name="Sun H."/>
            <person name="Tritt A."/>
            <person name="Yoshinaga Y."/>
            <person name="Zwiers L.-H."/>
            <person name="Turgeon B.G."/>
            <person name="Goodwin S.B."/>
            <person name="Spatafora J.W."/>
            <person name="Crous P.W."/>
            <person name="Grigoriev I.V."/>
        </authorList>
    </citation>
    <scope>NUCLEOTIDE SEQUENCE</scope>
    <source>
        <strain evidence="1">P77</strain>
    </source>
</reference>
<dbReference type="Proteomes" id="UP000800040">
    <property type="component" value="Unassembled WGS sequence"/>
</dbReference>
<accession>A0A6A5KA15</accession>
<protein>
    <submittedName>
        <fullName evidence="1">Uncharacterized protein</fullName>
    </submittedName>
</protein>
<gene>
    <name evidence="1" type="ORF">BDW02DRAFT_27253</name>
</gene>